<keyword evidence="7" id="KW-0963">Cytoplasm</keyword>
<evidence type="ECO:0000256" key="3">
    <source>
        <dbReference type="ARBA" id="ARBA00004629"/>
    </source>
</evidence>
<sequence length="334" mass="36875">MLNQNIPSLSQRPTTPHRRSLTYSIAQAHTPTPHFPISGLSLPTPLETILLRPPIKTVRSNDSVEPNLLPPPQAPLTELMDGLADLDQNLQHIQSVHDCVNSFTESFSSLIYGLEMNAWCFEFKEAPTKLHLKRYQNIPLPTSLHTTSNNRISSYFRNHNETNRPSYTAMNRRSSVISHPTATASADGDDFDPNATYMTDEISFVERPIESKPISSMLQSKVQSRLQNRSQGTTRTQPHRAVKLTNGMSSLSSTAPTAPTAPTARRPGQRGARGGMATRAAGAQSNNLDSGDSNSRSGMSSRMPTTRKTETTTGSRQHHRVTKPTRGRPGSVWR</sequence>
<keyword evidence="10" id="KW-0995">Kinetochore</keyword>
<keyword evidence="13" id="KW-0137">Centromere</keyword>
<dbReference type="PANTHER" id="PTHR28113:SF1">
    <property type="entry name" value="DASH COMPLEX SUBUNIT DAM1"/>
    <property type="match status" value="1"/>
</dbReference>
<proteinExistence type="inferred from homology"/>
<dbReference type="GO" id="GO:1990537">
    <property type="term" value="C:mitotic spindle polar microtubule"/>
    <property type="evidence" value="ECO:0007669"/>
    <property type="project" value="TreeGrafter"/>
</dbReference>
<reference evidence="17 18" key="1">
    <citation type="journal article" date="2016" name="Proc. Natl. Acad. Sci. U.S.A.">
        <title>Comparative genomics of biotechnologically important yeasts.</title>
        <authorList>
            <person name="Riley R."/>
            <person name="Haridas S."/>
            <person name="Wolfe K.H."/>
            <person name="Lopes M.R."/>
            <person name="Hittinger C.T."/>
            <person name="Goeker M."/>
            <person name="Salamov A.A."/>
            <person name="Wisecaver J.H."/>
            <person name="Long T.M."/>
            <person name="Calvey C.H."/>
            <person name="Aerts A.L."/>
            <person name="Barry K.W."/>
            <person name="Choi C."/>
            <person name="Clum A."/>
            <person name="Coughlan A.Y."/>
            <person name="Deshpande S."/>
            <person name="Douglass A.P."/>
            <person name="Hanson S.J."/>
            <person name="Klenk H.-P."/>
            <person name="LaButti K.M."/>
            <person name="Lapidus A."/>
            <person name="Lindquist E.A."/>
            <person name="Lipzen A.M."/>
            <person name="Meier-Kolthoff J.P."/>
            <person name="Ohm R.A."/>
            <person name="Otillar R.P."/>
            <person name="Pangilinan J.L."/>
            <person name="Peng Y."/>
            <person name="Rokas A."/>
            <person name="Rosa C.A."/>
            <person name="Scheuner C."/>
            <person name="Sibirny A.A."/>
            <person name="Slot J.C."/>
            <person name="Stielow J.B."/>
            <person name="Sun H."/>
            <person name="Kurtzman C.P."/>
            <person name="Blackwell M."/>
            <person name="Grigoriev I.V."/>
            <person name="Jeffries T.W."/>
        </authorList>
    </citation>
    <scope>NUCLEOTIDE SEQUENCE [LARGE SCALE GENOMIC DNA]</scope>
    <source>
        <strain evidence="17 18">DSM 6958</strain>
    </source>
</reference>
<feature type="compositionally biased region" description="Low complexity" evidence="16">
    <location>
        <begin position="254"/>
        <end position="303"/>
    </location>
</feature>
<dbReference type="GO" id="GO:0044732">
    <property type="term" value="C:mitotic spindle pole body"/>
    <property type="evidence" value="ECO:0007669"/>
    <property type="project" value="TreeGrafter"/>
</dbReference>
<dbReference type="GO" id="GO:0042729">
    <property type="term" value="C:DASH complex"/>
    <property type="evidence" value="ECO:0007669"/>
    <property type="project" value="InterPro"/>
</dbReference>
<dbReference type="EMBL" id="KV454414">
    <property type="protein sequence ID" value="ODQ63728.1"/>
    <property type="molecule type" value="Genomic_DNA"/>
</dbReference>
<feature type="compositionally biased region" description="Polar residues" evidence="16">
    <location>
        <begin position="213"/>
        <end position="236"/>
    </location>
</feature>
<keyword evidence="18" id="KW-1185">Reference proteome</keyword>
<evidence type="ECO:0000256" key="2">
    <source>
        <dbReference type="ARBA" id="ARBA00004186"/>
    </source>
</evidence>
<evidence type="ECO:0000256" key="5">
    <source>
        <dbReference type="ARBA" id="ARBA00020497"/>
    </source>
</evidence>
<keyword evidence="11" id="KW-0206">Cytoskeleton</keyword>
<evidence type="ECO:0000313" key="17">
    <source>
        <dbReference type="EMBL" id="ODQ63728.1"/>
    </source>
</evidence>
<evidence type="ECO:0000256" key="8">
    <source>
        <dbReference type="ARBA" id="ARBA00022701"/>
    </source>
</evidence>
<evidence type="ECO:0000256" key="1">
    <source>
        <dbReference type="ARBA" id="ARBA00004123"/>
    </source>
</evidence>
<gene>
    <name evidence="17" type="ORF">NADFUDRAFT_84333</name>
</gene>
<evidence type="ECO:0000256" key="12">
    <source>
        <dbReference type="ARBA" id="ARBA00023242"/>
    </source>
</evidence>
<keyword evidence="6" id="KW-0158">Chromosome</keyword>
<keyword evidence="8" id="KW-0493">Microtubule</keyword>
<dbReference type="OrthoDB" id="5586015at2759"/>
<dbReference type="InterPro" id="IPR013962">
    <property type="entry name" value="DASH_Dam1"/>
</dbReference>
<evidence type="ECO:0000256" key="15">
    <source>
        <dbReference type="ARBA" id="ARBA00047036"/>
    </source>
</evidence>
<dbReference type="Pfam" id="PF08653">
    <property type="entry name" value="DASH_Dam1"/>
    <property type="match status" value="1"/>
</dbReference>
<feature type="region of interest" description="Disordered" evidence="16">
    <location>
        <begin position="156"/>
        <end position="194"/>
    </location>
</feature>
<dbReference type="AlphaFoldDB" id="A0A1E3PED2"/>
<evidence type="ECO:0000256" key="10">
    <source>
        <dbReference type="ARBA" id="ARBA00022838"/>
    </source>
</evidence>
<evidence type="ECO:0000256" key="6">
    <source>
        <dbReference type="ARBA" id="ARBA00022454"/>
    </source>
</evidence>
<feature type="compositionally biased region" description="Polar residues" evidence="16">
    <location>
        <begin position="156"/>
        <end position="184"/>
    </location>
</feature>
<evidence type="ECO:0000256" key="13">
    <source>
        <dbReference type="ARBA" id="ARBA00023328"/>
    </source>
</evidence>
<evidence type="ECO:0000256" key="4">
    <source>
        <dbReference type="ARBA" id="ARBA00010073"/>
    </source>
</evidence>
<dbReference type="Proteomes" id="UP000095009">
    <property type="component" value="Unassembled WGS sequence"/>
</dbReference>
<evidence type="ECO:0000256" key="9">
    <source>
        <dbReference type="ARBA" id="ARBA00022829"/>
    </source>
</evidence>
<accession>A0A1E3PED2</accession>
<comment type="similarity">
    <text evidence="4">Belongs to the DASH complex DAM1 family.</text>
</comment>
<dbReference type="PANTHER" id="PTHR28113">
    <property type="entry name" value="DASH COMPLEX SUBUNIT DAM1"/>
    <property type="match status" value="1"/>
</dbReference>
<dbReference type="GO" id="GO:1990758">
    <property type="term" value="P:mitotic sister chromatid biorientation"/>
    <property type="evidence" value="ECO:0007669"/>
    <property type="project" value="TreeGrafter"/>
</dbReference>
<evidence type="ECO:0000256" key="14">
    <source>
        <dbReference type="ARBA" id="ARBA00030453"/>
    </source>
</evidence>
<comment type="subcellular location">
    <subcellularLocation>
        <location evidence="3">Chromosome</location>
        <location evidence="3">Centromere</location>
        <location evidence="3">Kinetochore</location>
    </subcellularLocation>
    <subcellularLocation>
        <location evidence="2">Cytoplasm</location>
        <location evidence="2">Cytoskeleton</location>
        <location evidence="2">Spindle</location>
    </subcellularLocation>
    <subcellularLocation>
        <location evidence="1">Nucleus</location>
    </subcellularLocation>
</comment>
<feature type="compositionally biased region" description="Basic residues" evidence="16">
    <location>
        <begin position="316"/>
        <end position="326"/>
    </location>
</feature>
<evidence type="ECO:0000256" key="7">
    <source>
        <dbReference type="ARBA" id="ARBA00022490"/>
    </source>
</evidence>
<evidence type="ECO:0000256" key="16">
    <source>
        <dbReference type="SAM" id="MobiDB-lite"/>
    </source>
</evidence>
<comment type="subunit">
    <text evidence="15">Component of the DASH complex consisting of ASK1, DAD1, DAD2, DAD3, DAD4, DAM1, DUO1, HSK3, SPC19 and SPC34, with a stoichiometry of one copy of each subunit per complex. Multiple DASH complexes oligomerize to form a ring that encircles spindle microtubules and organizes the rod-like NDC80 complexes of the outer kinetochore. DASH complex oligomerization strengthens microtubule attachments. Within the complex, DAM1 and DUO1 may form the microtubule connections. On cytoplasmic microtubules, DASH complexes appear to form patches instead of rings. Interacts with the outer kinetochore component NDC80; the interaction is direct.</text>
</comment>
<evidence type="ECO:0000313" key="18">
    <source>
        <dbReference type="Proteomes" id="UP000095009"/>
    </source>
</evidence>
<feature type="region of interest" description="Disordered" evidence="16">
    <location>
        <begin position="208"/>
        <end position="334"/>
    </location>
</feature>
<evidence type="ECO:0000256" key="11">
    <source>
        <dbReference type="ARBA" id="ARBA00023212"/>
    </source>
</evidence>
<protein>
    <recommendedName>
        <fullName evidence="5">DASH complex subunit DAM1</fullName>
    </recommendedName>
    <alternativeName>
        <fullName evidence="14">Outer kinetochore protein DAM1</fullName>
    </alternativeName>
</protein>
<name>A0A1E3PED2_9ASCO</name>
<keyword evidence="9" id="KW-0159">Chromosome partition</keyword>
<dbReference type="STRING" id="857566.A0A1E3PED2"/>
<organism evidence="17 18">
    <name type="scientific">Nadsonia fulvescens var. elongata DSM 6958</name>
    <dbReference type="NCBI Taxonomy" id="857566"/>
    <lineage>
        <taxon>Eukaryota</taxon>
        <taxon>Fungi</taxon>
        <taxon>Dikarya</taxon>
        <taxon>Ascomycota</taxon>
        <taxon>Saccharomycotina</taxon>
        <taxon>Dipodascomycetes</taxon>
        <taxon>Dipodascales</taxon>
        <taxon>Dipodascales incertae sedis</taxon>
        <taxon>Nadsonia</taxon>
    </lineage>
</organism>
<keyword evidence="12" id="KW-0539">Nucleus</keyword>